<comment type="caution">
    <text evidence="2">The sequence shown here is derived from an EMBL/GenBank/DDBJ whole genome shotgun (WGS) entry which is preliminary data.</text>
</comment>
<dbReference type="Proteomes" id="UP001221898">
    <property type="component" value="Unassembled WGS sequence"/>
</dbReference>
<name>A0AAD7X2E9_9TELE</name>
<accession>A0AAD7X2E9</accession>
<feature type="region of interest" description="Disordered" evidence="1">
    <location>
        <begin position="31"/>
        <end position="58"/>
    </location>
</feature>
<dbReference type="AlphaFoldDB" id="A0AAD7X2E9"/>
<evidence type="ECO:0000256" key="1">
    <source>
        <dbReference type="SAM" id="MobiDB-lite"/>
    </source>
</evidence>
<dbReference type="EMBL" id="JAINUG010000001">
    <property type="protein sequence ID" value="KAJ8418631.1"/>
    <property type="molecule type" value="Genomic_DNA"/>
</dbReference>
<evidence type="ECO:0000313" key="2">
    <source>
        <dbReference type="EMBL" id="KAJ8418631.1"/>
    </source>
</evidence>
<gene>
    <name evidence="2" type="ORF">AAFF_G00001300</name>
</gene>
<protein>
    <submittedName>
        <fullName evidence="2">Uncharacterized protein</fullName>
    </submittedName>
</protein>
<reference evidence="2" key="1">
    <citation type="journal article" date="2023" name="Science">
        <title>Genome structures resolve the early diversification of teleost fishes.</title>
        <authorList>
            <person name="Parey E."/>
            <person name="Louis A."/>
            <person name="Montfort J."/>
            <person name="Bouchez O."/>
            <person name="Roques C."/>
            <person name="Iampietro C."/>
            <person name="Lluch J."/>
            <person name="Castinel A."/>
            <person name="Donnadieu C."/>
            <person name="Desvignes T."/>
            <person name="Floi Bucao C."/>
            <person name="Jouanno E."/>
            <person name="Wen M."/>
            <person name="Mejri S."/>
            <person name="Dirks R."/>
            <person name="Jansen H."/>
            <person name="Henkel C."/>
            <person name="Chen W.J."/>
            <person name="Zahm M."/>
            <person name="Cabau C."/>
            <person name="Klopp C."/>
            <person name="Thompson A.W."/>
            <person name="Robinson-Rechavi M."/>
            <person name="Braasch I."/>
            <person name="Lecointre G."/>
            <person name="Bobe J."/>
            <person name="Postlethwait J.H."/>
            <person name="Berthelot C."/>
            <person name="Roest Crollius H."/>
            <person name="Guiguen Y."/>
        </authorList>
    </citation>
    <scope>NUCLEOTIDE SEQUENCE</scope>
    <source>
        <strain evidence="2">NC1722</strain>
    </source>
</reference>
<evidence type="ECO:0000313" key="3">
    <source>
        <dbReference type="Proteomes" id="UP001221898"/>
    </source>
</evidence>
<sequence length="104" mass="11402">MFCTTRDEQRFLSVPALSRFDAKECAIHAGSGIQDRQTGHRPARPTLPRPEERGAIVMPSDCPLRSGELRSGEAAICADGLEGNQPNTKQVCRLHAGGTQYRRP</sequence>
<keyword evidence="3" id="KW-1185">Reference proteome</keyword>
<proteinExistence type="predicted"/>
<organism evidence="2 3">
    <name type="scientific">Aldrovandia affinis</name>
    <dbReference type="NCBI Taxonomy" id="143900"/>
    <lineage>
        <taxon>Eukaryota</taxon>
        <taxon>Metazoa</taxon>
        <taxon>Chordata</taxon>
        <taxon>Craniata</taxon>
        <taxon>Vertebrata</taxon>
        <taxon>Euteleostomi</taxon>
        <taxon>Actinopterygii</taxon>
        <taxon>Neopterygii</taxon>
        <taxon>Teleostei</taxon>
        <taxon>Notacanthiformes</taxon>
        <taxon>Halosauridae</taxon>
        <taxon>Aldrovandia</taxon>
    </lineage>
</organism>